<keyword evidence="1" id="KW-0812">Transmembrane</keyword>
<dbReference type="AlphaFoldDB" id="A0A9P5JSP5"/>
<evidence type="ECO:0000313" key="2">
    <source>
        <dbReference type="EMBL" id="KAF8460566.1"/>
    </source>
</evidence>
<keyword evidence="1" id="KW-0472">Membrane</keyword>
<gene>
    <name evidence="2" type="ORF">DFH94DRAFT_858355</name>
</gene>
<feature type="transmembrane region" description="Helical" evidence="1">
    <location>
        <begin position="198"/>
        <end position="215"/>
    </location>
</feature>
<protein>
    <recommendedName>
        <fullName evidence="4">Transmembrane protein</fullName>
    </recommendedName>
</protein>
<dbReference type="EMBL" id="WHVB01000169">
    <property type="protein sequence ID" value="KAF8460566.1"/>
    <property type="molecule type" value="Genomic_DNA"/>
</dbReference>
<dbReference type="Proteomes" id="UP000759537">
    <property type="component" value="Unassembled WGS sequence"/>
</dbReference>
<evidence type="ECO:0008006" key="4">
    <source>
        <dbReference type="Google" id="ProtNLM"/>
    </source>
</evidence>
<keyword evidence="1" id="KW-1133">Transmembrane helix</keyword>
<reference evidence="2" key="1">
    <citation type="submission" date="2019-10" db="EMBL/GenBank/DDBJ databases">
        <authorList>
            <consortium name="DOE Joint Genome Institute"/>
            <person name="Kuo A."/>
            <person name="Miyauchi S."/>
            <person name="Kiss E."/>
            <person name="Drula E."/>
            <person name="Kohler A."/>
            <person name="Sanchez-Garcia M."/>
            <person name="Andreopoulos B."/>
            <person name="Barry K.W."/>
            <person name="Bonito G."/>
            <person name="Buee M."/>
            <person name="Carver A."/>
            <person name="Chen C."/>
            <person name="Cichocki N."/>
            <person name="Clum A."/>
            <person name="Culley D."/>
            <person name="Crous P.W."/>
            <person name="Fauchery L."/>
            <person name="Girlanda M."/>
            <person name="Hayes R."/>
            <person name="Keri Z."/>
            <person name="LaButti K."/>
            <person name="Lipzen A."/>
            <person name="Lombard V."/>
            <person name="Magnuson J."/>
            <person name="Maillard F."/>
            <person name="Morin E."/>
            <person name="Murat C."/>
            <person name="Nolan M."/>
            <person name="Ohm R."/>
            <person name="Pangilinan J."/>
            <person name="Pereira M."/>
            <person name="Perotto S."/>
            <person name="Peter M."/>
            <person name="Riley R."/>
            <person name="Sitrit Y."/>
            <person name="Stielow B."/>
            <person name="Szollosi G."/>
            <person name="Zifcakova L."/>
            <person name="Stursova M."/>
            <person name="Spatafora J.W."/>
            <person name="Tedersoo L."/>
            <person name="Vaario L.-M."/>
            <person name="Yamada A."/>
            <person name="Yan M."/>
            <person name="Wang P."/>
            <person name="Xu J."/>
            <person name="Bruns T."/>
            <person name="Baldrian P."/>
            <person name="Vilgalys R."/>
            <person name="Henrissat B."/>
            <person name="Grigoriev I.V."/>
            <person name="Hibbett D."/>
            <person name="Nagy L.G."/>
            <person name="Martin F.M."/>
        </authorList>
    </citation>
    <scope>NUCLEOTIDE SEQUENCE</scope>
    <source>
        <strain evidence="2">Prilba</strain>
    </source>
</reference>
<dbReference type="OrthoDB" id="3197626at2759"/>
<organism evidence="2 3">
    <name type="scientific">Russula ochroleuca</name>
    <dbReference type="NCBI Taxonomy" id="152965"/>
    <lineage>
        <taxon>Eukaryota</taxon>
        <taxon>Fungi</taxon>
        <taxon>Dikarya</taxon>
        <taxon>Basidiomycota</taxon>
        <taxon>Agaricomycotina</taxon>
        <taxon>Agaricomycetes</taxon>
        <taxon>Russulales</taxon>
        <taxon>Russulaceae</taxon>
        <taxon>Russula</taxon>
    </lineage>
</organism>
<feature type="transmembrane region" description="Helical" evidence="1">
    <location>
        <begin position="170"/>
        <end position="192"/>
    </location>
</feature>
<comment type="caution">
    <text evidence="2">The sequence shown here is derived from an EMBL/GenBank/DDBJ whole genome shotgun (WGS) entry which is preliminary data.</text>
</comment>
<accession>A0A9P5JSP5</accession>
<name>A0A9P5JSP5_9AGAM</name>
<feature type="transmembrane region" description="Helical" evidence="1">
    <location>
        <begin position="130"/>
        <end position="149"/>
    </location>
</feature>
<proteinExistence type="predicted"/>
<feature type="transmembrane region" description="Helical" evidence="1">
    <location>
        <begin position="55"/>
        <end position="76"/>
    </location>
</feature>
<feature type="transmembrane region" description="Helical" evidence="1">
    <location>
        <begin position="20"/>
        <end position="43"/>
    </location>
</feature>
<feature type="transmembrane region" description="Helical" evidence="1">
    <location>
        <begin position="83"/>
        <end position="105"/>
    </location>
</feature>
<evidence type="ECO:0000256" key="1">
    <source>
        <dbReference type="SAM" id="Phobius"/>
    </source>
</evidence>
<reference evidence="2" key="2">
    <citation type="journal article" date="2020" name="Nat. Commun.">
        <title>Large-scale genome sequencing of mycorrhizal fungi provides insights into the early evolution of symbiotic traits.</title>
        <authorList>
            <person name="Miyauchi S."/>
            <person name="Kiss E."/>
            <person name="Kuo A."/>
            <person name="Drula E."/>
            <person name="Kohler A."/>
            <person name="Sanchez-Garcia M."/>
            <person name="Morin E."/>
            <person name="Andreopoulos B."/>
            <person name="Barry K.W."/>
            <person name="Bonito G."/>
            <person name="Buee M."/>
            <person name="Carver A."/>
            <person name="Chen C."/>
            <person name="Cichocki N."/>
            <person name="Clum A."/>
            <person name="Culley D."/>
            <person name="Crous P.W."/>
            <person name="Fauchery L."/>
            <person name="Girlanda M."/>
            <person name="Hayes R.D."/>
            <person name="Keri Z."/>
            <person name="LaButti K."/>
            <person name="Lipzen A."/>
            <person name="Lombard V."/>
            <person name="Magnuson J."/>
            <person name="Maillard F."/>
            <person name="Murat C."/>
            <person name="Nolan M."/>
            <person name="Ohm R.A."/>
            <person name="Pangilinan J."/>
            <person name="Pereira M.F."/>
            <person name="Perotto S."/>
            <person name="Peter M."/>
            <person name="Pfister S."/>
            <person name="Riley R."/>
            <person name="Sitrit Y."/>
            <person name="Stielow J.B."/>
            <person name="Szollosi G."/>
            <person name="Zifcakova L."/>
            <person name="Stursova M."/>
            <person name="Spatafora J.W."/>
            <person name="Tedersoo L."/>
            <person name="Vaario L.M."/>
            <person name="Yamada A."/>
            <person name="Yan M."/>
            <person name="Wang P."/>
            <person name="Xu J."/>
            <person name="Bruns T."/>
            <person name="Baldrian P."/>
            <person name="Vilgalys R."/>
            <person name="Dunand C."/>
            <person name="Henrissat B."/>
            <person name="Grigoriev I.V."/>
            <person name="Hibbett D."/>
            <person name="Nagy L.G."/>
            <person name="Martin F.M."/>
        </authorList>
    </citation>
    <scope>NUCLEOTIDE SEQUENCE</scope>
    <source>
        <strain evidence="2">Prilba</strain>
    </source>
</reference>
<sequence>MTLDFEWSIIQGRRGYRWTIWVYSFSRVAALATLIIDLVLLNLNTVYNCQLFETLALVLAYLALASASFLLMLRIIAIWKRNIVAVGIAASIWVNNGVFFIRGIARIRYTRVFFGNYCTPLNFQDTKVTMIIAFLTDVFLLIIMLVGLFRLDCHRRGAVATGHFLWNQGVIWLLLAILAGVVPTVFACLNLNEVLNTMFFFPWIITMTIAATRMYRGLDDFLSSDAPHVSHEGGRKIPDSATRGTLPMPIPLDGIVVNVHTAHSHSLTSQAIRPSLGSDMDRQLQEKLDELV</sequence>
<evidence type="ECO:0000313" key="3">
    <source>
        <dbReference type="Proteomes" id="UP000759537"/>
    </source>
</evidence>
<keyword evidence="3" id="KW-1185">Reference proteome</keyword>